<dbReference type="GO" id="GO:0005886">
    <property type="term" value="C:plasma membrane"/>
    <property type="evidence" value="ECO:0007669"/>
    <property type="project" value="TreeGrafter"/>
</dbReference>
<dbReference type="GO" id="GO:0005509">
    <property type="term" value="F:calcium ion binding"/>
    <property type="evidence" value="ECO:0007669"/>
    <property type="project" value="InterPro"/>
</dbReference>
<dbReference type="Gene3D" id="1.10.238.10">
    <property type="entry name" value="EF-hand"/>
    <property type="match status" value="1"/>
</dbReference>
<feature type="region of interest" description="Disordered" evidence="7">
    <location>
        <begin position="368"/>
        <end position="405"/>
    </location>
</feature>
<dbReference type="InterPro" id="IPR018247">
    <property type="entry name" value="EF_Hand_1_Ca_BS"/>
</dbReference>
<feature type="transmembrane region" description="Helical" evidence="8">
    <location>
        <begin position="568"/>
        <end position="587"/>
    </location>
</feature>
<comment type="subcellular location">
    <subcellularLocation>
        <location evidence="1">Membrane</location>
        <topology evidence="1">Multi-pass membrane protein</topology>
    </subcellularLocation>
</comment>
<keyword evidence="3 8" id="KW-0812">Transmembrane</keyword>
<dbReference type="Pfam" id="PF00924">
    <property type="entry name" value="MS_channel_2nd"/>
    <property type="match status" value="1"/>
</dbReference>
<dbReference type="GO" id="GO:0006820">
    <property type="term" value="P:monoatomic anion transport"/>
    <property type="evidence" value="ECO:0007669"/>
    <property type="project" value="TreeGrafter"/>
</dbReference>
<dbReference type="Gene3D" id="2.30.30.60">
    <property type="match status" value="1"/>
</dbReference>
<feature type="compositionally biased region" description="Basic residues" evidence="7">
    <location>
        <begin position="304"/>
        <end position="313"/>
    </location>
</feature>
<dbReference type="InterPro" id="IPR010920">
    <property type="entry name" value="LSM_dom_sf"/>
</dbReference>
<feature type="domain" description="EF-hand" evidence="9">
    <location>
        <begin position="488"/>
        <end position="523"/>
    </location>
</feature>
<evidence type="ECO:0000259" key="9">
    <source>
        <dbReference type="PROSITE" id="PS50222"/>
    </source>
</evidence>
<evidence type="ECO:0000256" key="3">
    <source>
        <dbReference type="ARBA" id="ARBA00022692"/>
    </source>
</evidence>
<feature type="transmembrane region" description="Helical" evidence="8">
    <location>
        <begin position="165"/>
        <end position="192"/>
    </location>
</feature>
<evidence type="ECO:0000256" key="5">
    <source>
        <dbReference type="ARBA" id="ARBA00022989"/>
    </source>
</evidence>
<dbReference type="EMBL" id="KQ965821">
    <property type="protein sequence ID" value="KXS10446.1"/>
    <property type="molecule type" value="Genomic_DNA"/>
</dbReference>
<feature type="region of interest" description="Disordered" evidence="7">
    <location>
        <begin position="427"/>
        <end position="457"/>
    </location>
</feature>
<name>A0A139A0Z0_GONPJ</name>
<dbReference type="SUPFAM" id="SSF47473">
    <property type="entry name" value="EF-hand"/>
    <property type="match status" value="1"/>
</dbReference>
<comment type="similarity">
    <text evidence="2">Belongs to the MscS (TC 1.A.23) family.</text>
</comment>
<organism evidence="10 11">
    <name type="scientific">Gonapodya prolifera (strain JEL478)</name>
    <name type="common">Monoblepharis prolifera</name>
    <dbReference type="NCBI Taxonomy" id="1344416"/>
    <lineage>
        <taxon>Eukaryota</taxon>
        <taxon>Fungi</taxon>
        <taxon>Fungi incertae sedis</taxon>
        <taxon>Chytridiomycota</taxon>
        <taxon>Chytridiomycota incertae sedis</taxon>
        <taxon>Monoblepharidomycetes</taxon>
        <taxon>Monoblepharidales</taxon>
        <taxon>Gonapodyaceae</taxon>
        <taxon>Gonapodya</taxon>
    </lineage>
</organism>
<dbReference type="InterPro" id="IPR011992">
    <property type="entry name" value="EF-hand-dom_pair"/>
</dbReference>
<reference evidence="10 11" key="1">
    <citation type="journal article" date="2015" name="Genome Biol. Evol.">
        <title>Phylogenomic analyses indicate that early fungi evolved digesting cell walls of algal ancestors of land plants.</title>
        <authorList>
            <person name="Chang Y."/>
            <person name="Wang S."/>
            <person name="Sekimoto S."/>
            <person name="Aerts A.L."/>
            <person name="Choi C."/>
            <person name="Clum A."/>
            <person name="LaButti K.M."/>
            <person name="Lindquist E.A."/>
            <person name="Yee Ngan C."/>
            <person name="Ohm R.A."/>
            <person name="Salamov A.A."/>
            <person name="Grigoriev I.V."/>
            <person name="Spatafora J.W."/>
            <person name="Berbee M.L."/>
        </authorList>
    </citation>
    <scope>NUCLEOTIDE SEQUENCE [LARGE SCALE GENOMIC DNA]</scope>
    <source>
        <strain evidence="10 11">JEL478</strain>
    </source>
</reference>
<feature type="compositionally biased region" description="Low complexity" evidence="7">
    <location>
        <begin position="316"/>
        <end position="326"/>
    </location>
</feature>
<keyword evidence="4" id="KW-0106">Calcium</keyword>
<accession>A0A139A0Z0</accession>
<dbReference type="InterPro" id="IPR002048">
    <property type="entry name" value="EF_hand_dom"/>
</dbReference>
<feature type="transmembrane region" description="Helical" evidence="8">
    <location>
        <begin position="251"/>
        <end position="269"/>
    </location>
</feature>
<dbReference type="AlphaFoldDB" id="A0A139A0Z0"/>
<dbReference type="OMA" id="FAIHAIR"/>
<evidence type="ECO:0000256" key="8">
    <source>
        <dbReference type="SAM" id="Phobius"/>
    </source>
</evidence>
<evidence type="ECO:0000313" key="10">
    <source>
        <dbReference type="EMBL" id="KXS10446.1"/>
    </source>
</evidence>
<dbReference type="OrthoDB" id="544685at2759"/>
<sequence length="785" mass="87856">MDDLLTGAPALGRKKANGSRSRQMSSAPLAGTMQRVSSRLFGGAFGTHSGEDGQQSFQKMPVDSENAISGKQENDKSPSPDSQPFEWMAEDVGEKKTAGPHKADNWKGGDDDSDDGGCFWFWNGLSTRGRWILVNSVAACILLPIFFISKFAFDNRTQIANVALSLWALFCAITVFSMAGCRMLVWAMIAAWKASDRRLQNVEKTQLVESLQGWITIALWSILNYAWWIWILVSQVCPATGDCQRTPVTSIFLGVMISSIFFFFKSYLFHSFVRSFHREAYQDRLSKLRFAEFVLDSLREARKKNSKPAHSNRTKSAIPASSPRASSRPEDKSMTLPAGFSVHIAEPQVRLSIDDANDPAATQIDIIDTLPKSPVGNHHRAESPAGKSRSEPNIPVLQQPPTKKTFNSRMFFPPLAFAIHAIRKKSDEDTSTSSLEENEKTSPGSSSVPKEGDDAREEAKRFAKKTFEWLCPPGRVDLILADFEPLFSKLTTTQKAFALFDRNENGSISRREMKMTVVETFEEQRHLTKSIEDMHHALTKLDLVLSVITVFLLFWVWLLIFGVDLQSVFVTLTSLLVLSTYVIGGSLKDTFSCIIFLFVTHPYDVGDLIQVPGHTMSYIVVEMNILTTTFRRTDGMTVLASNTVLSNMFISNIRRSAPMSQSVQLDIPIDTPVEKIHEIKQRMSEWVQKEAIDYSSFDVNITDLISESFSMKVSMSVKHRDNWQDGSKKSQRQTRFLTQLTKVLQELGVTVAREKPVSFVPAASALSASMSQAFSPVQRGLRTPE</sequence>
<evidence type="ECO:0000313" key="11">
    <source>
        <dbReference type="Proteomes" id="UP000070544"/>
    </source>
</evidence>
<evidence type="ECO:0000256" key="4">
    <source>
        <dbReference type="ARBA" id="ARBA00022837"/>
    </source>
</evidence>
<dbReference type="InterPro" id="IPR016688">
    <property type="entry name" value="MscS-like_plants/fungi"/>
</dbReference>
<dbReference type="PANTHER" id="PTHR31618">
    <property type="entry name" value="MECHANOSENSITIVE ION CHANNEL PROTEIN 5"/>
    <property type="match status" value="1"/>
</dbReference>
<dbReference type="SUPFAM" id="SSF50182">
    <property type="entry name" value="Sm-like ribonucleoproteins"/>
    <property type="match status" value="1"/>
</dbReference>
<gene>
    <name evidence="10" type="ORF">M427DRAFT_36983</name>
</gene>
<keyword evidence="6 8" id="KW-0472">Membrane</keyword>
<keyword evidence="5 8" id="KW-1133">Transmembrane helix</keyword>
<feature type="transmembrane region" description="Helical" evidence="8">
    <location>
        <begin position="131"/>
        <end position="153"/>
    </location>
</feature>
<evidence type="ECO:0000256" key="1">
    <source>
        <dbReference type="ARBA" id="ARBA00004141"/>
    </source>
</evidence>
<dbReference type="PANTHER" id="PTHR31618:SF1">
    <property type="entry name" value="EF-HAND DOMAIN-CONTAINING PROTEIN"/>
    <property type="match status" value="1"/>
</dbReference>
<evidence type="ECO:0000256" key="7">
    <source>
        <dbReference type="SAM" id="MobiDB-lite"/>
    </source>
</evidence>
<feature type="region of interest" description="Disordered" evidence="7">
    <location>
        <begin position="1"/>
        <end position="85"/>
    </location>
</feature>
<dbReference type="InterPro" id="IPR023408">
    <property type="entry name" value="MscS_beta-dom_sf"/>
</dbReference>
<feature type="transmembrane region" description="Helical" evidence="8">
    <location>
        <begin position="543"/>
        <end position="562"/>
    </location>
</feature>
<feature type="transmembrane region" description="Helical" evidence="8">
    <location>
        <begin position="213"/>
        <end position="231"/>
    </location>
</feature>
<dbReference type="GO" id="GO:0008381">
    <property type="term" value="F:mechanosensitive monoatomic ion channel activity"/>
    <property type="evidence" value="ECO:0007669"/>
    <property type="project" value="TreeGrafter"/>
</dbReference>
<protein>
    <recommendedName>
        <fullName evidence="9">EF-hand domain-containing protein</fullName>
    </recommendedName>
</protein>
<evidence type="ECO:0000256" key="2">
    <source>
        <dbReference type="ARBA" id="ARBA00008017"/>
    </source>
</evidence>
<feature type="region of interest" description="Disordered" evidence="7">
    <location>
        <begin position="304"/>
        <end position="333"/>
    </location>
</feature>
<dbReference type="InterPro" id="IPR006685">
    <property type="entry name" value="MscS_channel_2nd"/>
</dbReference>
<proteinExistence type="inferred from homology"/>
<dbReference type="Proteomes" id="UP000070544">
    <property type="component" value="Unassembled WGS sequence"/>
</dbReference>
<evidence type="ECO:0000256" key="6">
    <source>
        <dbReference type="ARBA" id="ARBA00023136"/>
    </source>
</evidence>
<keyword evidence="11" id="KW-1185">Reference proteome</keyword>
<dbReference type="PROSITE" id="PS50222">
    <property type="entry name" value="EF_HAND_2"/>
    <property type="match status" value="1"/>
</dbReference>
<dbReference type="PROSITE" id="PS00018">
    <property type="entry name" value="EF_HAND_1"/>
    <property type="match status" value="1"/>
</dbReference>